<organism evidence="1 2">
    <name type="scientific">Microcystis aeruginosa Ma_QC_C_20070703_M131</name>
    <dbReference type="NCBI Taxonomy" id="2486263"/>
    <lineage>
        <taxon>Bacteria</taxon>
        <taxon>Bacillati</taxon>
        <taxon>Cyanobacteriota</taxon>
        <taxon>Cyanophyceae</taxon>
        <taxon>Oscillatoriophycideae</taxon>
        <taxon>Chroococcales</taxon>
        <taxon>Microcystaceae</taxon>
        <taxon>Microcystis</taxon>
    </lineage>
</organism>
<proteinExistence type="predicted"/>
<protein>
    <submittedName>
        <fullName evidence="1">Uncharacterized protein</fullName>
    </submittedName>
</protein>
<comment type="caution">
    <text evidence="1">The sequence shown here is derived from an EMBL/GenBank/DDBJ whole genome shotgun (WGS) entry which is preliminary data.</text>
</comment>
<evidence type="ECO:0000313" key="2">
    <source>
        <dbReference type="Proteomes" id="UP000316443"/>
    </source>
</evidence>
<name>A0A551Y3I3_MICAE</name>
<sequence length="428" mass="48560">MTNYTITITINNQQPIEDQKDKLNLHFFWGVGANPSRYVKITLLTLFNTNDLAFPPYTIKIKPDTIGCRVNQYNPDEDTIIQPTCYKSTLSVGYVYTFDNDNYQDPKITQNPSLTYSFVVQNNQQSSLWYALMKPIALSPNHNNYTNKIYSVFTLPPQTALEIQAKLFAILHYSSDQLKEGQIKTSVATGFYPVRVNLTENCNSPSLTFSLDDNLWTLSGDRQSCTIENLKTVKSLSEYAITEIKPDSSDPYENLINLSVPVNFQDNQARYICGSYKGTAILPYQYPILGINCTQPTPFQLSPSSTGQTYLKGNTIIEIKTESSQDLIDTSGTTNNDRCLLGYFSGFRSDPITKLCCYYYSPYKDNTKWSIVPVHDSDTFNGFIKKGAFVYLKNLASNQYLIPKAIDSNIYLTVSDQLYPWIITQQET</sequence>
<accession>A0A551Y3I3</accession>
<gene>
    <name evidence="1" type="ORF">EWV85_09165</name>
</gene>
<dbReference type="AlphaFoldDB" id="A0A551Y3I3"/>
<evidence type="ECO:0000313" key="1">
    <source>
        <dbReference type="EMBL" id="TRT55540.1"/>
    </source>
</evidence>
<dbReference type="Proteomes" id="UP000316443">
    <property type="component" value="Unassembled WGS sequence"/>
</dbReference>
<dbReference type="EMBL" id="SFCA01000096">
    <property type="protein sequence ID" value="TRT55540.1"/>
    <property type="molecule type" value="Genomic_DNA"/>
</dbReference>
<reference evidence="1 2" key="1">
    <citation type="submission" date="2019-01" db="EMBL/GenBank/DDBJ databases">
        <title>Coherence of Microcystis species and biogeography revealed through population genomics.</title>
        <authorList>
            <person name="Perez-Carrascal O.M."/>
            <person name="Terrat Y."/>
            <person name="Giani A."/>
            <person name="Fortin N."/>
            <person name="Tromas N."/>
            <person name="Shapiro B.J."/>
        </authorList>
    </citation>
    <scope>NUCLEOTIDE SEQUENCE [LARGE SCALE GENOMIC DNA]</scope>
    <source>
        <strain evidence="1">Ma_QC_C_20070703_M131</strain>
    </source>
</reference>